<dbReference type="FunCoup" id="A0A151ZET4">
    <property type="interactions" value="425"/>
</dbReference>
<reference evidence="1 2" key="1">
    <citation type="submission" date="2015-12" db="EMBL/GenBank/DDBJ databases">
        <title>Dictyostelia acquired genes for synthesis and detection of signals that induce cell-type specialization by lateral gene transfer from prokaryotes.</title>
        <authorList>
            <person name="Gloeckner G."/>
            <person name="Schaap P."/>
        </authorList>
    </citation>
    <scope>NUCLEOTIDE SEQUENCE [LARGE SCALE GENOMIC DNA]</scope>
    <source>
        <strain evidence="1 2">TK</strain>
    </source>
</reference>
<comment type="caution">
    <text evidence="1">The sequence shown here is derived from an EMBL/GenBank/DDBJ whole genome shotgun (WGS) entry which is preliminary data.</text>
</comment>
<evidence type="ECO:0000313" key="2">
    <source>
        <dbReference type="Proteomes" id="UP000076078"/>
    </source>
</evidence>
<proteinExistence type="predicted"/>
<gene>
    <name evidence="1" type="ORF">DLAC_06399</name>
</gene>
<organism evidence="1 2">
    <name type="scientific">Tieghemostelium lacteum</name>
    <name type="common">Slime mold</name>
    <name type="synonym">Dictyostelium lacteum</name>
    <dbReference type="NCBI Taxonomy" id="361077"/>
    <lineage>
        <taxon>Eukaryota</taxon>
        <taxon>Amoebozoa</taxon>
        <taxon>Evosea</taxon>
        <taxon>Eumycetozoa</taxon>
        <taxon>Dictyostelia</taxon>
        <taxon>Dictyosteliales</taxon>
        <taxon>Raperosteliaceae</taxon>
        <taxon>Tieghemostelium</taxon>
    </lineage>
</organism>
<keyword evidence="2" id="KW-1185">Reference proteome</keyword>
<dbReference type="InParanoid" id="A0A151ZET4"/>
<accession>A0A151ZET4</accession>
<dbReference type="AlphaFoldDB" id="A0A151ZET4"/>
<dbReference type="OMA" id="IYMENDI"/>
<dbReference type="STRING" id="361077.A0A151ZET4"/>
<protein>
    <submittedName>
        <fullName evidence="1">Uncharacterized protein</fullName>
    </submittedName>
</protein>
<sequence>MNLNVYRGNKGVKKVKSLTDIDEATNLGVLQFGVTVLLSKTHVEFTVALEGKRQSVNDVVWLGYYYSSSFLKFQKIFKKSIENVNFENISSIVHNSLVAKLEDPYSSPLYIIGNSDSRASWNLSFKDVSIHIPLHRSDSFHTLQGYPVIYMENDIQILIGGDLDRNQLFPSYPKVDSLYTQTLHNIDSVFSQNKWSVTVVPKVSASTPPPQPTCSTTSVEEESQNAKYLLSKNQFDLEKLSRWFMKKFSASQPLTFVYGASLNRKGVYKTLDLLTLKTLQTGKTYIVNLVNTFKLSPNLDFFKDQEVQKEYENSNLLSYIQNFNELEKDCQNIKILFPGNVNSSNLNCSTGSLSSSTSSGGSATSSGSTTATTGSVSIYNPFFDKYSKVTLKVPPPLTLESSFLANTPSLTTYFNSVTNNSSGSEKPSSGSVVVDPISLSSSSSTQIQQPLSTTPFISISSSPSSPNENILDKLKILDKKRQQSQKPDSTTPTIDINQLSRAVANILRSENYI</sequence>
<dbReference type="OrthoDB" id="17508at2759"/>
<evidence type="ECO:0000313" key="1">
    <source>
        <dbReference type="EMBL" id="KYQ92420.1"/>
    </source>
</evidence>
<dbReference type="EMBL" id="LODT01000029">
    <property type="protein sequence ID" value="KYQ92420.1"/>
    <property type="molecule type" value="Genomic_DNA"/>
</dbReference>
<dbReference type="Proteomes" id="UP000076078">
    <property type="component" value="Unassembled WGS sequence"/>
</dbReference>
<name>A0A151ZET4_TIELA</name>